<protein>
    <recommendedName>
        <fullName evidence="5">Secreted protein</fullName>
    </recommendedName>
</protein>
<evidence type="ECO:0000256" key="1">
    <source>
        <dbReference type="SAM" id="MobiDB-lite"/>
    </source>
</evidence>
<evidence type="ECO:0000313" key="4">
    <source>
        <dbReference type="Proteomes" id="UP001497482"/>
    </source>
</evidence>
<dbReference type="EMBL" id="OZ035840">
    <property type="protein sequence ID" value="CAL1588050.1"/>
    <property type="molecule type" value="Genomic_DNA"/>
</dbReference>
<evidence type="ECO:0000256" key="2">
    <source>
        <dbReference type="SAM" id="SignalP"/>
    </source>
</evidence>
<evidence type="ECO:0008006" key="5">
    <source>
        <dbReference type="Google" id="ProtNLM"/>
    </source>
</evidence>
<keyword evidence="4" id="KW-1185">Reference proteome</keyword>
<feature type="chain" id="PRO_5043427340" description="Secreted protein" evidence="2">
    <location>
        <begin position="29"/>
        <end position="116"/>
    </location>
</feature>
<dbReference type="Proteomes" id="UP001497482">
    <property type="component" value="Chromosome 18"/>
</dbReference>
<keyword evidence="2" id="KW-0732">Signal</keyword>
<feature type="signal peptide" evidence="2">
    <location>
        <begin position="1"/>
        <end position="28"/>
    </location>
</feature>
<sequence length="116" mass="12284">MDGSTGSRPKRVPFAFLGACCPILSALAWSEAPEATKGPLSPPPLSRAPELQASHGPHYGACTCTQQVSEQMPAPETKNTLNLRGFGRIKDGVCRQMQCSQRGGGRDLCPVGPLHI</sequence>
<dbReference type="AlphaFoldDB" id="A0AAV2KDL8"/>
<reference evidence="3 4" key="1">
    <citation type="submission" date="2024-04" db="EMBL/GenBank/DDBJ databases">
        <authorList>
            <person name="Waldvogel A.-M."/>
            <person name="Schoenle A."/>
        </authorList>
    </citation>
    <scope>NUCLEOTIDE SEQUENCE [LARGE SCALE GENOMIC DNA]</scope>
</reference>
<accession>A0AAV2KDL8</accession>
<evidence type="ECO:0000313" key="3">
    <source>
        <dbReference type="EMBL" id="CAL1588050.1"/>
    </source>
</evidence>
<feature type="region of interest" description="Disordered" evidence="1">
    <location>
        <begin position="33"/>
        <end position="54"/>
    </location>
</feature>
<gene>
    <name evidence="3" type="ORF">KC01_LOCUS17927</name>
</gene>
<name>A0AAV2KDL8_KNICA</name>
<proteinExistence type="predicted"/>
<organism evidence="3 4">
    <name type="scientific">Knipowitschia caucasica</name>
    <name type="common">Caucasian dwarf goby</name>
    <name type="synonym">Pomatoschistus caucasicus</name>
    <dbReference type="NCBI Taxonomy" id="637954"/>
    <lineage>
        <taxon>Eukaryota</taxon>
        <taxon>Metazoa</taxon>
        <taxon>Chordata</taxon>
        <taxon>Craniata</taxon>
        <taxon>Vertebrata</taxon>
        <taxon>Euteleostomi</taxon>
        <taxon>Actinopterygii</taxon>
        <taxon>Neopterygii</taxon>
        <taxon>Teleostei</taxon>
        <taxon>Neoteleostei</taxon>
        <taxon>Acanthomorphata</taxon>
        <taxon>Gobiaria</taxon>
        <taxon>Gobiiformes</taxon>
        <taxon>Gobioidei</taxon>
        <taxon>Gobiidae</taxon>
        <taxon>Gobiinae</taxon>
        <taxon>Knipowitschia</taxon>
    </lineage>
</organism>